<dbReference type="Pfam" id="PF12165">
    <property type="entry name" value="Alfin"/>
    <property type="match status" value="1"/>
</dbReference>
<feature type="domain" description="Alfin N-terminal" evidence="2">
    <location>
        <begin position="10"/>
        <end position="134"/>
    </location>
</feature>
<protein>
    <recommendedName>
        <fullName evidence="2">Alfin N-terminal domain-containing protein</fullName>
    </recommendedName>
</protein>
<feature type="region of interest" description="Disordered" evidence="1">
    <location>
        <begin position="415"/>
        <end position="435"/>
    </location>
</feature>
<dbReference type="Proteomes" id="UP001605036">
    <property type="component" value="Unassembled WGS sequence"/>
</dbReference>
<dbReference type="InterPro" id="IPR021998">
    <property type="entry name" value="Alfin_N"/>
</dbReference>
<feature type="region of interest" description="Disordered" evidence="1">
    <location>
        <begin position="191"/>
        <end position="276"/>
    </location>
</feature>
<dbReference type="InterPro" id="IPR045104">
    <property type="entry name" value="Alfin"/>
</dbReference>
<evidence type="ECO:0000313" key="4">
    <source>
        <dbReference type="Proteomes" id="UP001605036"/>
    </source>
</evidence>
<evidence type="ECO:0000313" key="3">
    <source>
        <dbReference type="EMBL" id="KAL2650217.1"/>
    </source>
</evidence>
<comment type="caution">
    <text evidence="3">The sequence shown here is derived from an EMBL/GenBank/DDBJ whole genome shotgun (WGS) entry which is preliminary data.</text>
</comment>
<keyword evidence="4" id="KW-1185">Reference proteome</keyword>
<dbReference type="PANTHER" id="PTHR12321:SF98">
    <property type="entry name" value="PHD FINGER PROTEIN ALFIN-LIKE 5"/>
    <property type="match status" value="1"/>
</dbReference>
<proteinExistence type="predicted"/>
<dbReference type="EMBL" id="JBHFFA010000001">
    <property type="protein sequence ID" value="KAL2650217.1"/>
    <property type="molecule type" value="Genomic_DNA"/>
</dbReference>
<organism evidence="3 4">
    <name type="scientific">Riccia fluitans</name>
    <dbReference type="NCBI Taxonomy" id="41844"/>
    <lineage>
        <taxon>Eukaryota</taxon>
        <taxon>Viridiplantae</taxon>
        <taxon>Streptophyta</taxon>
        <taxon>Embryophyta</taxon>
        <taxon>Marchantiophyta</taxon>
        <taxon>Marchantiopsida</taxon>
        <taxon>Marchantiidae</taxon>
        <taxon>Marchantiales</taxon>
        <taxon>Ricciaceae</taxon>
        <taxon>Riccia</taxon>
    </lineage>
</organism>
<gene>
    <name evidence="3" type="ORF">R1flu_018345</name>
</gene>
<evidence type="ECO:0000256" key="1">
    <source>
        <dbReference type="SAM" id="MobiDB-lite"/>
    </source>
</evidence>
<sequence>MDNRPSSATREQIFRNIKSRREGIIKALTCDAEQFYVECDPDLDNMCLYGLPDGRWEVDVPEVEVPPDLPEPALGINFCRDGMPMDEWLAFIALHSDAWLIALASFFAADLGRPDKKRLFMMLSDLPTAYDLVTGREADGENPDAGDHDHGGADDHPHHPGNGSGNREPDAEGRVPAVLSDIATIADEMMLEPDTSSTTRRGPPDESVPDTRLPDYRKSIPTKPDGTSADKPMPVSRKSLPTKPEDSWADKPMPGSRKSLPTKPEKECNPQRQEPRWNVTTQSGTLRLNSPLALKKESSRDQLVPKQESGRRIFSRRENTRAFAGQVELQAQYSREKKRALDTETLKALKYLQALRAWKKQQQEKVKLMQEEISFDTYEAASHCRPTDICVRTRSSKLMTTQCYATYAKSMTRETTKGFSGSPVTAAPTGFTETA</sequence>
<accession>A0ABD1ZFR9</accession>
<reference evidence="3 4" key="1">
    <citation type="submission" date="2024-09" db="EMBL/GenBank/DDBJ databases">
        <title>Chromosome-scale assembly of Riccia fluitans.</title>
        <authorList>
            <person name="Paukszto L."/>
            <person name="Sawicki J."/>
            <person name="Karawczyk K."/>
            <person name="Piernik-Szablinska J."/>
            <person name="Szczecinska M."/>
            <person name="Mazdziarz M."/>
        </authorList>
    </citation>
    <scope>NUCLEOTIDE SEQUENCE [LARGE SCALE GENOMIC DNA]</scope>
    <source>
        <strain evidence="3">Rf_01</strain>
        <tissue evidence="3">Aerial parts of the thallus</tissue>
    </source>
</reference>
<dbReference type="PANTHER" id="PTHR12321">
    <property type="entry name" value="CPG BINDING PROTEIN"/>
    <property type="match status" value="1"/>
</dbReference>
<name>A0ABD1ZFR9_9MARC</name>
<feature type="region of interest" description="Disordered" evidence="1">
    <location>
        <begin position="135"/>
        <end position="172"/>
    </location>
</feature>
<dbReference type="AlphaFoldDB" id="A0ABD1ZFR9"/>
<feature type="compositionally biased region" description="Basic and acidic residues" evidence="1">
    <location>
        <begin position="135"/>
        <end position="158"/>
    </location>
</feature>
<feature type="compositionally biased region" description="Basic and acidic residues" evidence="1">
    <location>
        <begin position="263"/>
        <end position="275"/>
    </location>
</feature>
<evidence type="ECO:0000259" key="2">
    <source>
        <dbReference type="Pfam" id="PF12165"/>
    </source>
</evidence>